<gene>
    <name evidence="1" type="ORF">GCM10011289_19660</name>
</gene>
<dbReference type="EMBL" id="BMYX01000010">
    <property type="protein sequence ID" value="GGY16459.1"/>
    <property type="molecule type" value="Genomic_DNA"/>
</dbReference>
<protein>
    <recommendedName>
        <fullName evidence="3">Methanobactin biosynthesis cassette protein MbnC</fullName>
    </recommendedName>
</protein>
<sequence length="179" mass="19777">MISEVCRALADPAAPVPVCGRARGYLALLACAWRDPVVAAVPGISDLMDLADEKAWAGFLGWCRLRRAMLDWRFGVSLLAYLLSEYRAVPASLAEHLLLFACSQWTYSDKGPHHGILIASSLDSRRLCAAEKSTDARLEREVFVLSLDSDVEVTGGFAYATYRRDDDLPSVLQRDWTAL</sequence>
<evidence type="ECO:0000313" key="1">
    <source>
        <dbReference type="EMBL" id="GGY16459.1"/>
    </source>
</evidence>
<evidence type="ECO:0008006" key="3">
    <source>
        <dbReference type="Google" id="ProtNLM"/>
    </source>
</evidence>
<dbReference type="AlphaFoldDB" id="A0A918P3A2"/>
<keyword evidence="2" id="KW-1185">Reference proteome</keyword>
<reference evidence="1" key="1">
    <citation type="journal article" date="2014" name="Int. J. Syst. Evol. Microbiol.">
        <title>Complete genome sequence of Corynebacterium casei LMG S-19264T (=DSM 44701T), isolated from a smear-ripened cheese.</title>
        <authorList>
            <consortium name="US DOE Joint Genome Institute (JGI-PGF)"/>
            <person name="Walter F."/>
            <person name="Albersmeier A."/>
            <person name="Kalinowski J."/>
            <person name="Ruckert C."/>
        </authorList>
    </citation>
    <scope>NUCLEOTIDE SEQUENCE</scope>
    <source>
        <strain evidence="1">KCTC 32182</strain>
    </source>
</reference>
<comment type="caution">
    <text evidence="1">The sequence shown here is derived from an EMBL/GenBank/DDBJ whole genome shotgun (WGS) entry which is preliminary data.</text>
</comment>
<organism evidence="1 2">
    <name type="scientific">Paludibacterium paludis</name>
    <dbReference type="NCBI Taxonomy" id="1225769"/>
    <lineage>
        <taxon>Bacteria</taxon>
        <taxon>Pseudomonadati</taxon>
        <taxon>Pseudomonadota</taxon>
        <taxon>Betaproteobacteria</taxon>
        <taxon>Neisseriales</taxon>
        <taxon>Chromobacteriaceae</taxon>
        <taxon>Paludibacterium</taxon>
    </lineage>
</organism>
<reference evidence="1" key="2">
    <citation type="submission" date="2020-09" db="EMBL/GenBank/DDBJ databases">
        <authorList>
            <person name="Sun Q."/>
            <person name="Kim S."/>
        </authorList>
    </citation>
    <scope>NUCLEOTIDE SEQUENCE</scope>
    <source>
        <strain evidence="1">KCTC 32182</strain>
    </source>
</reference>
<proteinExistence type="predicted"/>
<name>A0A918P3A2_9NEIS</name>
<accession>A0A918P3A2</accession>
<dbReference type="Proteomes" id="UP000645257">
    <property type="component" value="Unassembled WGS sequence"/>
</dbReference>
<evidence type="ECO:0000313" key="2">
    <source>
        <dbReference type="Proteomes" id="UP000645257"/>
    </source>
</evidence>